<dbReference type="STRING" id="1679444.PYTT_0323"/>
<sequence>MSHFASRFLHYSIVIFCTSAISHAAETGDLPHLKAHWNFDEARDWHNMPYPFTQPLSETRDSVGKNNLSINDKLDPVKAWASGRQFSAVRFDAPGQFLKAAQPLNTLKKTAALSFWLKTDPANSAANGTIIGDSKGMEWGTIMPDGKLAVRQQGKTIASTSQNVNDNQWHHIVIQRQADTGQVSIYMDGTLSGQGTGTSGTLPGEYAGFGSAQGGQQYIGLLDQIHLFDKTVSPETILQLKNNHAPKAFPQETLITRGKPSQTGSILHLYTFDPDQDALTVARHGQGQYGTVRSKGDGTFTYTSGKGFTGRDRFPVTVTDGHGGYSTTFMEVRDETTMPKTPVTKFTGYRELPSIGNGKGKTGNRIPAAIDWDGNGILDLLVCGNNRIWAYKNAGKKSAEPFSEPILVQDTDGKDIEAASIATLKASGSKHPLLIVRDKTGLLHTYELVLPSKASPRFRKTGTIQGSDGKDFKCPSNAMAFGDYDNNGSPDLLAGDGGSGIYLYRNTGKKGEMQLNTEREHVIHGSYNLGPYFADLNGDGKTDLLHGVNWGSIHYWINGGGSSIIDEAKKGDIQLTDANNEMPKKGNKTVLRAMNGTLGALADFNGDGIIDLVLGSYNDGMLALAYGVDPNEAGRNLAKIEQIYNGHETDLGKYLEADGQKMLNRYKTLNREWITWATSLPTVAQREQAYRQLKKHIAKYPFLKRSQLDAWVKRKDGKITEFGPMHHVPGIVVMNWVTLHNLKPDSMAHRIDVADTLGLKGLDREQYLKSGVAVADNSKCSDGQMMAIRDFMHYHPRILFPDDHISIDQNMGDGREAMSYVFKSNKNTFGCDVGGPACESARDLVQAAEKHLGKDSAKGDYFTFVMGHEVCHSLDAYVYGRTNKNLADRWNGMLVYAANNGGAVDLIVPREDGLFDLGKTQEQFKQKGLWDGQSPWNEAWKKYWNSCPYKDLAFMRGNIGWFLEAKQETLATQANHHWAGSEARLVGAIDRYNRGYKANINEVVFFLDLLSAGLNEIPMYNITATKSPNRAQFDVEKAWLERNDDGFITKITIGPRVYEFELDSKGKVIAIKNHPFINEMK</sequence>
<dbReference type="Gene3D" id="2.60.120.200">
    <property type="match status" value="1"/>
</dbReference>
<dbReference type="Pfam" id="PF17963">
    <property type="entry name" value="Big_9"/>
    <property type="match status" value="1"/>
</dbReference>
<organism evidence="3 4">
    <name type="scientific">Akkermansia glycaniphila</name>
    <dbReference type="NCBI Taxonomy" id="1679444"/>
    <lineage>
        <taxon>Bacteria</taxon>
        <taxon>Pseudomonadati</taxon>
        <taxon>Verrucomicrobiota</taxon>
        <taxon>Verrucomicrobiia</taxon>
        <taxon>Verrucomicrobiales</taxon>
        <taxon>Akkermansiaceae</taxon>
        <taxon>Akkermansia</taxon>
    </lineage>
</organism>
<evidence type="ECO:0000313" key="3">
    <source>
        <dbReference type="EMBL" id="SEH73447.1"/>
    </source>
</evidence>
<dbReference type="InterPro" id="IPR013320">
    <property type="entry name" value="ConA-like_dom_sf"/>
</dbReference>
<dbReference type="SUPFAM" id="SSF69318">
    <property type="entry name" value="Integrin alpha N-terminal domain"/>
    <property type="match status" value="2"/>
</dbReference>
<dbReference type="CDD" id="cd00110">
    <property type="entry name" value="LamG"/>
    <property type="match status" value="1"/>
</dbReference>
<dbReference type="EMBL" id="LT629973">
    <property type="protein sequence ID" value="SEH73447.1"/>
    <property type="molecule type" value="Genomic_DNA"/>
</dbReference>
<gene>
    <name evidence="3" type="ORF">PYTT_0323</name>
</gene>
<dbReference type="SUPFAM" id="SSF49899">
    <property type="entry name" value="Concanavalin A-like lectins/glucanases"/>
    <property type="match status" value="1"/>
</dbReference>
<keyword evidence="4" id="KW-1185">Reference proteome</keyword>
<dbReference type="PANTHER" id="PTHR44103">
    <property type="entry name" value="PROPROTEIN CONVERTASE P"/>
    <property type="match status" value="1"/>
</dbReference>
<feature type="chain" id="PRO_5014266604" evidence="2">
    <location>
        <begin position="25"/>
        <end position="1081"/>
    </location>
</feature>
<dbReference type="Gene3D" id="2.60.40.3440">
    <property type="match status" value="1"/>
</dbReference>
<dbReference type="InterPro" id="IPR001791">
    <property type="entry name" value="Laminin_G"/>
</dbReference>
<keyword evidence="1 2" id="KW-0732">Signal</keyword>
<feature type="signal peptide" evidence="2">
    <location>
        <begin position="1"/>
        <end position="24"/>
    </location>
</feature>
<dbReference type="InterPro" id="IPR013517">
    <property type="entry name" value="FG-GAP"/>
</dbReference>
<reference evidence="4" key="1">
    <citation type="submission" date="2016-09" db="EMBL/GenBank/DDBJ databases">
        <authorList>
            <person name="Koehorst J."/>
        </authorList>
    </citation>
    <scope>NUCLEOTIDE SEQUENCE [LARGE SCALE GENOMIC DNA]</scope>
</reference>
<keyword evidence="3" id="KW-0430">Lectin</keyword>
<dbReference type="PANTHER" id="PTHR44103:SF1">
    <property type="entry name" value="PROPROTEIN CONVERTASE P"/>
    <property type="match status" value="1"/>
</dbReference>
<dbReference type="AlphaFoldDB" id="A0A1C7PF92"/>
<dbReference type="Gene3D" id="2.130.10.130">
    <property type="entry name" value="Integrin alpha, N-terminal"/>
    <property type="match status" value="1"/>
</dbReference>
<dbReference type="InterPro" id="IPR028994">
    <property type="entry name" value="Integrin_alpha_N"/>
</dbReference>
<dbReference type="Pfam" id="PF13385">
    <property type="entry name" value="Laminin_G_3"/>
    <property type="match status" value="1"/>
</dbReference>
<protein>
    <submittedName>
        <fullName evidence="3">Concanavalin a-like lectin/glucanase domain</fullName>
    </submittedName>
</protein>
<proteinExistence type="predicted"/>
<dbReference type="Proteomes" id="UP000176204">
    <property type="component" value="Chromosome I"/>
</dbReference>
<dbReference type="OrthoDB" id="1488578at2"/>
<name>A0A1C7PF92_9BACT</name>
<evidence type="ECO:0000256" key="1">
    <source>
        <dbReference type="ARBA" id="ARBA00022729"/>
    </source>
</evidence>
<dbReference type="GO" id="GO:0030246">
    <property type="term" value="F:carbohydrate binding"/>
    <property type="evidence" value="ECO:0007669"/>
    <property type="project" value="UniProtKB-KW"/>
</dbReference>
<accession>A0A1C7PF92</accession>
<evidence type="ECO:0000256" key="2">
    <source>
        <dbReference type="SAM" id="SignalP"/>
    </source>
</evidence>
<dbReference type="PATRIC" id="fig|1679444.3.peg.509"/>
<dbReference type="Pfam" id="PF13517">
    <property type="entry name" value="FG-GAP_3"/>
    <property type="match status" value="1"/>
</dbReference>
<evidence type="ECO:0000313" key="4">
    <source>
        <dbReference type="Proteomes" id="UP000176204"/>
    </source>
</evidence>
<dbReference type="KEGG" id="agl:PYTT_0323"/>